<evidence type="ECO:0000256" key="1">
    <source>
        <dbReference type="ARBA" id="ARBA00001946"/>
    </source>
</evidence>
<evidence type="ECO:0000259" key="4">
    <source>
        <dbReference type="Pfam" id="PF03328"/>
    </source>
</evidence>
<dbReference type="Gene3D" id="3.20.20.60">
    <property type="entry name" value="Phosphoenolpyruvate-binding domains"/>
    <property type="match status" value="1"/>
</dbReference>
<keyword evidence="2" id="KW-0479">Metal-binding</keyword>
<protein>
    <submittedName>
        <fullName evidence="5">HpcH/HpaI aldolase/citrate lyase family protein</fullName>
    </submittedName>
</protein>
<accession>A0ABV6MI18</accession>
<comment type="cofactor">
    <cofactor evidence="1">
        <name>Mg(2+)</name>
        <dbReference type="ChEBI" id="CHEBI:18420"/>
    </cofactor>
</comment>
<sequence>MNPGSGVDNSPPAIFDDRPRRSWLFVPASDEGKLRKACGLRSDVVVMDLEDAVASERKAAARAAAQDWLPAYRGRAVAVRVNGTGSGLLADDLTAVVAAGPGAVILPKVQDPSELAEADALITGVEQAAGLPTGAVRLLPLIETAAGVARCDDILAGAPPRVLTALLGSGDLTADLGVDLTPEAAELQYARSRLVIAARAAALTAPIDGPWTWLDDLEGLAGDCRRSRRLGFQGRITLHPRQNETVDLAYAETSQEDVQRARRIVAAFEEARAHGQAAVRVDGKFVDHPIYLRALESLRHHS</sequence>
<organism evidence="5 6">
    <name type="scientific">Phytohabitans kaempferiae</name>
    <dbReference type="NCBI Taxonomy" id="1620943"/>
    <lineage>
        <taxon>Bacteria</taxon>
        <taxon>Bacillati</taxon>
        <taxon>Actinomycetota</taxon>
        <taxon>Actinomycetes</taxon>
        <taxon>Micromonosporales</taxon>
        <taxon>Micromonosporaceae</taxon>
    </lineage>
</organism>
<evidence type="ECO:0000256" key="2">
    <source>
        <dbReference type="ARBA" id="ARBA00022723"/>
    </source>
</evidence>
<dbReference type="InterPro" id="IPR040442">
    <property type="entry name" value="Pyrv_kinase-like_dom_sf"/>
</dbReference>
<dbReference type="Pfam" id="PF03328">
    <property type="entry name" value="HpcH_HpaI"/>
    <property type="match status" value="1"/>
</dbReference>
<dbReference type="InterPro" id="IPR015813">
    <property type="entry name" value="Pyrv/PenolPyrv_kinase-like_dom"/>
</dbReference>
<evidence type="ECO:0000313" key="6">
    <source>
        <dbReference type="Proteomes" id="UP001589867"/>
    </source>
</evidence>
<dbReference type="PANTHER" id="PTHR32308">
    <property type="entry name" value="LYASE BETA SUBUNIT, PUTATIVE (AFU_ORTHOLOGUE AFUA_4G13030)-RELATED"/>
    <property type="match status" value="1"/>
</dbReference>
<evidence type="ECO:0000256" key="3">
    <source>
        <dbReference type="ARBA" id="ARBA00022842"/>
    </source>
</evidence>
<dbReference type="PANTHER" id="PTHR32308:SF0">
    <property type="entry name" value="HPCH_HPAI ALDOLASE_CITRATE LYASE DOMAIN-CONTAINING PROTEIN"/>
    <property type="match status" value="1"/>
</dbReference>
<gene>
    <name evidence="5" type="ORF">ACFFIA_42095</name>
</gene>
<name>A0ABV6MI18_9ACTN</name>
<feature type="domain" description="HpcH/HpaI aldolase/citrate lyase" evidence="4">
    <location>
        <begin position="21"/>
        <end position="240"/>
    </location>
</feature>
<evidence type="ECO:0000313" key="5">
    <source>
        <dbReference type="EMBL" id="MFC0534199.1"/>
    </source>
</evidence>
<dbReference type="PIRSF" id="PIRSF015582">
    <property type="entry name" value="Cit_lyase_B"/>
    <property type="match status" value="1"/>
</dbReference>
<comment type="caution">
    <text evidence="5">The sequence shown here is derived from an EMBL/GenBank/DDBJ whole genome shotgun (WGS) entry which is preliminary data.</text>
</comment>
<keyword evidence="3" id="KW-0460">Magnesium</keyword>
<reference evidence="5 6" key="1">
    <citation type="submission" date="2024-09" db="EMBL/GenBank/DDBJ databases">
        <authorList>
            <person name="Sun Q."/>
            <person name="Mori K."/>
        </authorList>
    </citation>
    <scope>NUCLEOTIDE SEQUENCE [LARGE SCALE GENOMIC DNA]</scope>
    <source>
        <strain evidence="5 6">TBRC 3947</strain>
    </source>
</reference>
<keyword evidence="5" id="KW-0456">Lyase</keyword>
<dbReference type="SUPFAM" id="SSF51621">
    <property type="entry name" value="Phosphoenolpyruvate/pyruvate domain"/>
    <property type="match status" value="1"/>
</dbReference>
<dbReference type="Proteomes" id="UP001589867">
    <property type="component" value="Unassembled WGS sequence"/>
</dbReference>
<dbReference type="InterPro" id="IPR011206">
    <property type="entry name" value="Citrate_lyase_beta/mcl1/mcl2"/>
</dbReference>
<dbReference type="GO" id="GO:0016829">
    <property type="term" value="F:lyase activity"/>
    <property type="evidence" value="ECO:0007669"/>
    <property type="project" value="UniProtKB-KW"/>
</dbReference>
<proteinExistence type="predicted"/>
<keyword evidence="6" id="KW-1185">Reference proteome</keyword>
<dbReference type="InterPro" id="IPR005000">
    <property type="entry name" value="Aldolase/citrate-lyase_domain"/>
</dbReference>
<dbReference type="EMBL" id="JBHLUH010000105">
    <property type="protein sequence ID" value="MFC0534199.1"/>
    <property type="molecule type" value="Genomic_DNA"/>
</dbReference>
<dbReference type="RefSeq" id="WP_377262776.1">
    <property type="nucleotide sequence ID" value="NZ_JBHLUH010000105.1"/>
</dbReference>